<accession>A0A7W2D9K8</accession>
<dbReference type="Gene3D" id="3.40.50.10540">
    <property type="entry name" value="Crotonobetainyl-coa:carnitine coa-transferase, domain 1"/>
    <property type="match status" value="1"/>
</dbReference>
<reference evidence="1 2" key="1">
    <citation type="submission" date="2020-07" db="EMBL/GenBank/DDBJ databases">
        <title>Streptomyces isolated from Indian soil.</title>
        <authorList>
            <person name="Mandal S."/>
            <person name="Maiti P.K."/>
        </authorList>
    </citation>
    <scope>NUCLEOTIDE SEQUENCE [LARGE SCALE GENOMIC DNA]</scope>
    <source>
        <strain evidence="1 2">PSKA54</strain>
    </source>
</reference>
<dbReference type="Pfam" id="PF02515">
    <property type="entry name" value="CoA_transf_3"/>
    <property type="match status" value="1"/>
</dbReference>
<keyword evidence="2" id="KW-1185">Reference proteome</keyword>
<dbReference type="AlphaFoldDB" id="A0A7W2D9K8"/>
<dbReference type="EMBL" id="JACEQY010000110">
    <property type="protein sequence ID" value="MBA4867258.1"/>
    <property type="molecule type" value="Genomic_DNA"/>
</dbReference>
<dbReference type="InterPro" id="IPR044855">
    <property type="entry name" value="CoA-Trfase_III_dom3_sf"/>
</dbReference>
<dbReference type="SUPFAM" id="SSF89796">
    <property type="entry name" value="CoA-transferase family III (CaiB/BaiF)"/>
    <property type="match status" value="1"/>
</dbReference>
<dbReference type="InterPro" id="IPR003673">
    <property type="entry name" value="CoA-Trfase_fam_III"/>
</dbReference>
<proteinExistence type="predicted"/>
<keyword evidence="1" id="KW-0808">Transferase</keyword>
<dbReference type="Gene3D" id="3.30.1540.10">
    <property type="entry name" value="formyl-coa transferase, domain 3"/>
    <property type="match status" value="1"/>
</dbReference>
<comment type="caution">
    <text evidence="1">The sequence shown here is derived from an EMBL/GenBank/DDBJ whole genome shotgun (WGS) entry which is preliminary data.</text>
</comment>
<dbReference type="Proteomes" id="UP000586976">
    <property type="component" value="Unassembled WGS sequence"/>
</dbReference>
<name>A0A7W2D9K8_9ACTN</name>
<sequence length="378" mass="41054">MDNVQALPLDGIRVLDLSTLLPRPLATLMLAEAGADVVKLERPGGDEMRSYVPKFGEASANYAVLNRGKRAYAADFKDPDQFESVLKLASETDVVLEQFRPGVMDRLGLGYEKIRSINPRVVYCSITGYGPSGINACRAGHDLNYLAETGLLSVVVDSDGKPPIPLAPMADIAGETYPALVNILLALRLRDRTGHGAHLHISMTHNLHTLMYGYFATHQASGRWPRPGVELLTGGSPRYPVYETADGRHVACAALEQKFWERLVDLVELDAQFHDDAGQEEAVIAALAERFAAEPAKHWQTVLTGEDVCAVIVATWDEGVNNGLVNVQAPERVSAPDGSSFSTLPSSIDPALREVGTTRPYPCLASVPTDGWPSQHEY</sequence>
<dbReference type="GO" id="GO:0016740">
    <property type="term" value="F:transferase activity"/>
    <property type="evidence" value="ECO:0007669"/>
    <property type="project" value="UniProtKB-KW"/>
</dbReference>
<organism evidence="1 2">
    <name type="scientific">Streptomyces himalayensis subsp. aureolus</name>
    <dbReference type="NCBI Taxonomy" id="2758039"/>
    <lineage>
        <taxon>Bacteria</taxon>
        <taxon>Bacillati</taxon>
        <taxon>Actinomycetota</taxon>
        <taxon>Actinomycetes</taxon>
        <taxon>Kitasatosporales</taxon>
        <taxon>Streptomycetaceae</taxon>
        <taxon>Streptomyces</taxon>
        <taxon>Streptomyces himalayensis</taxon>
    </lineage>
</organism>
<evidence type="ECO:0000313" key="2">
    <source>
        <dbReference type="Proteomes" id="UP000586976"/>
    </source>
</evidence>
<dbReference type="InterPro" id="IPR023606">
    <property type="entry name" value="CoA-Trfase_III_dom_1_sf"/>
</dbReference>
<dbReference type="PANTHER" id="PTHR48228">
    <property type="entry name" value="SUCCINYL-COA--D-CITRAMALATE COA-TRANSFERASE"/>
    <property type="match status" value="1"/>
</dbReference>
<dbReference type="PANTHER" id="PTHR48228:SF5">
    <property type="entry name" value="ALPHA-METHYLACYL-COA RACEMASE"/>
    <property type="match status" value="1"/>
</dbReference>
<dbReference type="InterPro" id="IPR050509">
    <property type="entry name" value="CoA-transferase_III"/>
</dbReference>
<protein>
    <submittedName>
        <fullName evidence="1">CoA transferase</fullName>
    </submittedName>
</protein>
<evidence type="ECO:0000313" key="1">
    <source>
        <dbReference type="EMBL" id="MBA4867258.1"/>
    </source>
</evidence>
<gene>
    <name evidence="1" type="ORF">H1V43_39510</name>
</gene>